<dbReference type="Proteomes" id="UP000241769">
    <property type="component" value="Unassembled WGS sequence"/>
</dbReference>
<evidence type="ECO:0000313" key="2">
    <source>
        <dbReference type="Proteomes" id="UP000241769"/>
    </source>
</evidence>
<organism evidence="1 2">
    <name type="scientific">Planoprotostelium fungivorum</name>
    <dbReference type="NCBI Taxonomy" id="1890364"/>
    <lineage>
        <taxon>Eukaryota</taxon>
        <taxon>Amoebozoa</taxon>
        <taxon>Evosea</taxon>
        <taxon>Variosea</taxon>
        <taxon>Cavosteliida</taxon>
        <taxon>Cavosteliaceae</taxon>
        <taxon>Planoprotostelium</taxon>
    </lineage>
</organism>
<dbReference type="InterPro" id="IPR028233">
    <property type="entry name" value="BBIP10"/>
</dbReference>
<reference evidence="1 2" key="1">
    <citation type="journal article" date="2018" name="Genome Biol. Evol.">
        <title>Multiple Roots of Fruiting Body Formation in Amoebozoa.</title>
        <authorList>
            <person name="Hillmann F."/>
            <person name="Forbes G."/>
            <person name="Novohradska S."/>
            <person name="Ferling I."/>
            <person name="Riege K."/>
            <person name="Groth M."/>
            <person name="Westermann M."/>
            <person name="Marz M."/>
            <person name="Spaller T."/>
            <person name="Winckler T."/>
            <person name="Schaap P."/>
            <person name="Glockner G."/>
        </authorList>
    </citation>
    <scope>NUCLEOTIDE SEQUENCE [LARGE SCALE GENOMIC DNA]</scope>
    <source>
        <strain evidence="1 2">Jena</strain>
    </source>
</reference>
<protein>
    <submittedName>
        <fullName evidence="1">Uncharacterized protein</fullName>
    </submittedName>
</protein>
<dbReference type="GO" id="GO:0034464">
    <property type="term" value="C:BBSome"/>
    <property type="evidence" value="ECO:0007669"/>
    <property type="project" value="InterPro"/>
</dbReference>
<dbReference type="GO" id="GO:0060271">
    <property type="term" value="P:cilium assembly"/>
    <property type="evidence" value="ECO:0007669"/>
    <property type="project" value="InterPro"/>
</dbReference>
<dbReference type="OrthoDB" id="2154978at2759"/>
<comment type="caution">
    <text evidence="1">The sequence shown here is derived from an EMBL/GenBank/DDBJ whole genome shotgun (WGS) entry which is preliminary data.</text>
</comment>
<accession>A0A2P6MVQ3</accession>
<gene>
    <name evidence="1" type="ORF">PROFUN_08792</name>
</gene>
<dbReference type="InParanoid" id="A0A2P6MVQ3"/>
<dbReference type="EMBL" id="MDYQ01000362">
    <property type="protein sequence ID" value="PRP75798.1"/>
    <property type="molecule type" value="Genomic_DNA"/>
</dbReference>
<dbReference type="AlphaFoldDB" id="A0A2P6MVQ3"/>
<sequence>MTEEKQQPLTEVLAKQGILYSEIQTLNEIVCKPKIMAIKSPTLLKMEEMQRQATLSQQAQTGKEGDK</sequence>
<name>A0A2P6MVQ3_9EUKA</name>
<dbReference type="Pfam" id="PF14777">
    <property type="entry name" value="BBIP10"/>
    <property type="match status" value="1"/>
</dbReference>
<proteinExistence type="predicted"/>
<keyword evidence="2" id="KW-1185">Reference proteome</keyword>
<evidence type="ECO:0000313" key="1">
    <source>
        <dbReference type="EMBL" id="PRP75798.1"/>
    </source>
</evidence>